<evidence type="ECO:0000256" key="1">
    <source>
        <dbReference type="ARBA" id="ARBA00001750"/>
    </source>
</evidence>
<keyword evidence="8" id="KW-0808">Transferase</keyword>
<name>A0A8J3ADA4_9ACTN</name>
<dbReference type="Gene3D" id="3.40.640.10">
    <property type="entry name" value="Type I PLP-dependent aspartate aminotransferase-like (Major domain)"/>
    <property type="match status" value="1"/>
</dbReference>
<dbReference type="GO" id="GO:0030170">
    <property type="term" value="F:pyridoxal phosphate binding"/>
    <property type="evidence" value="ECO:0007669"/>
    <property type="project" value="InterPro"/>
</dbReference>
<dbReference type="InterPro" id="IPR005814">
    <property type="entry name" value="Aminotrans_3"/>
</dbReference>
<dbReference type="PROSITE" id="PS00600">
    <property type="entry name" value="AA_TRANSFER_CLASS_3"/>
    <property type="match status" value="1"/>
</dbReference>
<comment type="cofactor">
    <cofactor evidence="2">
        <name>pyridoxal 5'-phosphate</name>
        <dbReference type="ChEBI" id="CHEBI:597326"/>
    </cofactor>
</comment>
<comment type="catalytic activity">
    <reaction evidence="1">
        <text>(S)-3-amino-2-methylpropanoate + 2-oxoglutarate = 2-methyl-3-oxopropanoate + L-glutamate</text>
        <dbReference type="Rhea" id="RHEA:13993"/>
        <dbReference type="ChEBI" id="CHEBI:16810"/>
        <dbReference type="ChEBI" id="CHEBI:29985"/>
        <dbReference type="ChEBI" id="CHEBI:57700"/>
        <dbReference type="ChEBI" id="CHEBI:58655"/>
        <dbReference type="EC" id="2.6.1.22"/>
    </reaction>
</comment>
<evidence type="ECO:0000256" key="6">
    <source>
        <dbReference type="ARBA" id="ARBA00012912"/>
    </source>
</evidence>
<evidence type="ECO:0000256" key="2">
    <source>
        <dbReference type="ARBA" id="ARBA00001933"/>
    </source>
</evidence>
<dbReference type="PIRSF" id="PIRSF000521">
    <property type="entry name" value="Transaminase_4ab_Lys_Orn"/>
    <property type="match status" value="1"/>
</dbReference>
<evidence type="ECO:0000256" key="15">
    <source>
        <dbReference type="ARBA" id="ARBA00050054"/>
    </source>
</evidence>
<organism evidence="17 18">
    <name type="scientific">Egicoccus halophilus</name>
    <dbReference type="NCBI Taxonomy" id="1670830"/>
    <lineage>
        <taxon>Bacteria</taxon>
        <taxon>Bacillati</taxon>
        <taxon>Actinomycetota</taxon>
        <taxon>Nitriliruptoria</taxon>
        <taxon>Egicoccales</taxon>
        <taxon>Egicoccaceae</taxon>
        <taxon>Egicoccus</taxon>
    </lineage>
</organism>
<sequence>MFREHAMDSHLADVWFELTDLQVVSGSGATITTVDGVDHLDLTSGIGVANTGHCHPAVVEAVREQAGRFLHAQVNCYRHDRLEPLAARLAEVTPAGIEQFFFANSGAEATEAAVKLAKQATGKPNVVVFQGSFHGRSHLTMAMTTSKAVYRAGHAPLPSGVLVAPFPYTFVTGEDLDTSVARCLREFDLLLTTQTAPSEVAAVVIEPVLGEGGYVPAPRAFLEGLAERCRAHGILFVADEVQTGFGRTGALFAIEHTDVQPDVLVMAKGIASGFPMSAIGASAELMARWPVGSHGGTYGGNPMGCAAALATIDVLSGPGFLDDVRARGRQFLDGLEQLRGRHAAIAENRGVGLMLATEIVDAGGRPDPVRTAALLSHLLREERVVVMSCGPFGSTVRWIPPLVVSEDQVADALAAFDRALTATTDVEDSA</sequence>
<dbReference type="CDD" id="cd00610">
    <property type="entry name" value="OAT_like"/>
    <property type="match status" value="1"/>
</dbReference>
<evidence type="ECO:0000313" key="18">
    <source>
        <dbReference type="Proteomes" id="UP000650511"/>
    </source>
</evidence>
<evidence type="ECO:0000256" key="14">
    <source>
        <dbReference type="ARBA" id="ARBA00048021"/>
    </source>
</evidence>
<evidence type="ECO:0000256" key="5">
    <source>
        <dbReference type="ARBA" id="ARBA00012876"/>
    </source>
</evidence>
<keyword evidence="18" id="KW-1185">Reference proteome</keyword>
<dbReference type="GO" id="GO:0034386">
    <property type="term" value="F:4-aminobutyrate:2-oxoglutarate transaminase activity"/>
    <property type="evidence" value="ECO:0007669"/>
    <property type="project" value="UniProtKB-EC"/>
</dbReference>
<accession>A0A8J3ADA4</accession>
<dbReference type="InterPro" id="IPR015424">
    <property type="entry name" value="PyrdxlP-dep_Trfase"/>
</dbReference>
<dbReference type="InterPro" id="IPR049704">
    <property type="entry name" value="Aminotrans_3_PPA_site"/>
</dbReference>
<dbReference type="InterPro" id="IPR015422">
    <property type="entry name" value="PyrdxlP-dep_Trfase_small"/>
</dbReference>
<evidence type="ECO:0000256" key="13">
    <source>
        <dbReference type="ARBA" id="ARBA00031787"/>
    </source>
</evidence>
<reference evidence="17" key="1">
    <citation type="journal article" date="2014" name="Int. J. Syst. Evol. Microbiol.">
        <title>Complete genome sequence of Corynebacterium casei LMG S-19264T (=DSM 44701T), isolated from a smear-ripened cheese.</title>
        <authorList>
            <consortium name="US DOE Joint Genome Institute (JGI-PGF)"/>
            <person name="Walter F."/>
            <person name="Albersmeier A."/>
            <person name="Kalinowski J."/>
            <person name="Ruckert C."/>
        </authorList>
    </citation>
    <scope>NUCLEOTIDE SEQUENCE</scope>
    <source>
        <strain evidence="17">CGMCC 1.14988</strain>
    </source>
</reference>
<protein>
    <recommendedName>
        <fullName evidence="12">(S)-3-amino-2-methylpropionate transaminase</fullName>
        <ecNumber evidence="6">2.6.1.19</ecNumber>
        <ecNumber evidence="5">2.6.1.22</ecNumber>
    </recommendedName>
    <alternativeName>
        <fullName evidence="13">GABA aminotransferase</fullName>
    </alternativeName>
    <alternativeName>
        <fullName evidence="11">Gamma-amino-N-butyrate transaminase</fullName>
    </alternativeName>
    <alternativeName>
        <fullName evidence="15">Glutamate:succinic semialdehyde transaminase</fullName>
    </alternativeName>
    <alternativeName>
        <fullName evidence="10">L-AIBAT</fullName>
    </alternativeName>
</protein>
<dbReference type="GO" id="GO:0047298">
    <property type="term" value="F:(S)-3-amino-2-methylpropionate transaminase activity"/>
    <property type="evidence" value="ECO:0007669"/>
    <property type="project" value="UniProtKB-EC"/>
</dbReference>
<dbReference type="SUPFAM" id="SSF53383">
    <property type="entry name" value="PLP-dependent transferases"/>
    <property type="match status" value="1"/>
</dbReference>
<keyword evidence="9 16" id="KW-0663">Pyridoxal phosphate</keyword>
<keyword evidence="7 17" id="KW-0032">Aminotransferase</keyword>
<dbReference type="EC" id="2.6.1.19" evidence="6"/>
<dbReference type="EMBL" id="BMHA01000014">
    <property type="protein sequence ID" value="GGI09303.1"/>
    <property type="molecule type" value="Genomic_DNA"/>
</dbReference>
<dbReference type="PANTHER" id="PTHR11986">
    <property type="entry name" value="AMINOTRANSFERASE CLASS III"/>
    <property type="match status" value="1"/>
</dbReference>
<dbReference type="InterPro" id="IPR050103">
    <property type="entry name" value="Class-III_PLP-dep_AT"/>
</dbReference>
<dbReference type="Proteomes" id="UP000650511">
    <property type="component" value="Unassembled WGS sequence"/>
</dbReference>
<proteinExistence type="inferred from homology"/>
<evidence type="ECO:0000256" key="7">
    <source>
        <dbReference type="ARBA" id="ARBA00022576"/>
    </source>
</evidence>
<evidence type="ECO:0000256" key="4">
    <source>
        <dbReference type="ARBA" id="ARBA00008954"/>
    </source>
</evidence>
<dbReference type="EC" id="2.6.1.22" evidence="5"/>
<evidence type="ECO:0000256" key="3">
    <source>
        <dbReference type="ARBA" id="ARBA00005176"/>
    </source>
</evidence>
<evidence type="ECO:0000256" key="11">
    <source>
        <dbReference type="ARBA" id="ARBA00030204"/>
    </source>
</evidence>
<dbReference type="AlphaFoldDB" id="A0A8J3ADA4"/>
<comment type="similarity">
    <text evidence="4 16">Belongs to the class-III pyridoxal-phosphate-dependent aminotransferase family.</text>
</comment>
<evidence type="ECO:0000256" key="16">
    <source>
        <dbReference type="RuleBase" id="RU003560"/>
    </source>
</evidence>
<evidence type="ECO:0000256" key="12">
    <source>
        <dbReference type="ARBA" id="ARBA00030857"/>
    </source>
</evidence>
<dbReference type="Gene3D" id="3.90.1150.10">
    <property type="entry name" value="Aspartate Aminotransferase, domain 1"/>
    <property type="match status" value="1"/>
</dbReference>
<dbReference type="InterPro" id="IPR015421">
    <property type="entry name" value="PyrdxlP-dep_Trfase_major"/>
</dbReference>
<evidence type="ECO:0000313" key="17">
    <source>
        <dbReference type="EMBL" id="GGI09303.1"/>
    </source>
</evidence>
<comment type="caution">
    <text evidence="17">The sequence shown here is derived from an EMBL/GenBank/DDBJ whole genome shotgun (WGS) entry which is preliminary data.</text>
</comment>
<reference evidence="17" key="2">
    <citation type="submission" date="2020-09" db="EMBL/GenBank/DDBJ databases">
        <authorList>
            <person name="Sun Q."/>
            <person name="Zhou Y."/>
        </authorList>
    </citation>
    <scope>NUCLEOTIDE SEQUENCE</scope>
    <source>
        <strain evidence="17">CGMCC 1.14988</strain>
    </source>
</reference>
<evidence type="ECO:0000256" key="10">
    <source>
        <dbReference type="ARBA" id="ARBA00029760"/>
    </source>
</evidence>
<evidence type="ECO:0000256" key="8">
    <source>
        <dbReference type="ARBA" id="ARBA00022679"/>
    </source>
</evidence>
<dbReference type="Pfam" id="PF00202">
    <property type="entry name" value="Aminotran_3"/>
    <property type="match status" value="1"/>
</dbReference>
<comment type="pathway">
    <text evidence="3">Amino-acid degradation; 4-aminobutanoate degradation.</text>
</comment>
<comment type="catalytic activity">
    <reaction evidence="14">
        <text>4-aminobutanoate + 2-oxoglutarate = succinate semialdehyde + L-glutamate</text>
        <dbReference type="Rhea" id="RHEA:23352"/>
        <dbReference type="ChEBI" id="CHEBI:16810"/>
        <dbReference type="ChEBI" id="CHEBI:29985"/>
        <dbReference type="ChEBI" id="CHEBI:57706"/>
        <dbReference type="ChEBI" id="CHEBI:59888"/>
        <dbReference type="EC" id="2.6.1.19"/>
    </reaction>
</comment>
<evidence type="ECO:0000256" key="9">
    <source>
        <dbReference type="ARBA" id="ARBA00022898"/>
    </source>
</evidence>
<gene>
    <name evidence="17" type="primary">gabT</name>
    <name evidence="17" type="ORF">GCM10011354_33410</name>
</gene>
<dbReference type="GO" id="GO:0042802">
    <property type="term" value="F:identical protein binding"/>
    <property type="evidence" value="ECO:0007669"/>
    <property type="project" value="TreeGrafter"/>
</dbReference>
<dbReference type="FunFam" id="3.40.640.10:FF:000013">
    <property type="entry name" value="4-aminobutyrate aminotransferase"/>
    <property type="match status" value="1"/>
</dbReference>